<dbReference type="PANTHER" id="PTHR31683">
    <property type="entry name" value="PECTATE LYASE 18-RELATED"/>
    <property type="match status" value="1"/>
</dbReference>
<keyword evidence="2" id="KW-0119">Carbohydrate metabolism</keyword>
<proteinExistence type="inferred from homology"/>
<dbReference type="SUPFAM" id="SSF49785">
    <property type="entry name" value="Galactose-binding domain-like"/>
    <property type="match status" value="1"/>
</dbReference>
<organism evidence="6 7">
    <name type="scientific">Marinobacter daqiaonensis</name>
    <dbReference type="NCBI Taxonomy" id="650891"/>
    <lineage>
        <taxon>Bacteria</taxon>
        <taxon>Pseudomonadati</taxon>
        <taxon>Pseudomonadota</taxon>
        <taxon>Gammaproteobacteria</taxon>
        <taxon>Pseudomonadales</taxon>
        <taxon>Marinobacteraceae</taxon>
        <taxon>Marinobacter</taxon>
    </lineage>
</organism>
<dbReference type="InterPro" id="IPR005084">
    <property type="entry name" value="CBM6"/>
</dbReference>
<evidence type="ECO:0000259" key="5">
    <source>
        <dbReference type="PROSITE" id="PS51175"/>
    </source>
</evidence>
<dbReference type="Gene3D" id="2.60.120.260">
    <property type="entry name" value="Galactose-binding domain-like"/>
    <property type="match status" value="2"/>
</dbReference>
<dbReference type="Proteomes" id="UP000198644">
    <property type="component" value="Unassembled WGS sequence"/>
</dbReference>
<evidence type="ECO:0000256" key="3">
    <source>
        <dbReference type="SAM" id="MobiDB-lite"/>
    </source>
</evidence>
<feature type="compositionally biased region" description="Polar residues" evidence="3">
    <location>
        <begin position="512"/>
        <end position="522"/>
    </location>
</feature>
<gene>
    <name evidence="6" type="ORF">SAMN05216203_2214</name>
</gene>
<dbReference type="GO" id="GO:0000272">
    <property type="term" value="P:polysaccharide catabolic process"/>
    <property type="evidence" value="ECO:0007669"/>
    <property type="project" value="UniProtKB-KW"/>
</dbReference>
<feature type="region of interest" description="Disordered" evidence="3">
    <location>
        <begin position="330"/>
        <end position="418"/>
    </location>
</feature>
<feature type="compositionally biased region" description="Low complexity" evidence="3">
    <location>
        <begin position="390"/>
        <end position="409"/>
    </location>
</feature>
<dbReference type="InterPro" id="IPR012334">
    <property type="entry name" value="Pectin_lyas_fold"/>
</dbReference>
<comment type="subcellular location">
    <subcellularLocation>
        <location evidence="2">Secreted</location>
    </subcellularLocation>
</comment>
<feature type="signal peptide" evidence="4">
    <location>
        <begin position="1"/>
        <end position="23"/>
    </location>
</feature>
<keyword evidence="2" id="KW-0624">Polysaccharide degradation</keyword>
<feature type="chain" id="PRO_5011671041" evidence="4">
    <location>
        <begin position="24"/>
        <end position="666"/>
    </location>
</feature>
<reference evidence="6 7" key="1">
    <citation type="submission" date="2016-10" db="EMBL/GenBank/DDBJ databases">
        <authorList>
            <person name="de Groot N.N."/>
        </authorList>
    </citation>
    <scope>NUCLEOTIDE SEQUENCE [LARGE SCALE GENOMIC DNA]</scope>
    <source>
        <strain evidence="6 7">CGMCC 1.9167</strain>
    </source>
</reference>
<comment type="similarity">
    <text evidence="2">Belongs to the polysaccharide lyase 1 family.</text>
</comment>
<name>A0A1I6IFD2_9GAMM</name>
<dbReference type="PROSITE" id="PS51175">
    <property type="entry name" value="CBM6"/>
    <property type="match status" value="1"/>
</dbReference>
<evidence type="ECO:0000313" key="7">
    <source>
        <dbReference type="Proteomes" id="UP000198644"/>
    </source>
</evidence>
<dbReference type="RefSeq" id="WP_092012164.1">
    <property type="nucleotide sequence ID" value="NZ_FOYW01000001.1"/>
</dbReference>
<dbReference type="EMBL" id="FOYW01000001">
    <property type="protein sequence ID" value="SFR65406.1"/>
    <property type="molecule type" value="Genomic_DNA"/>
</dbReference>
<sequence length="666" mass="71358">MRTLIGSTLLTTVLALASPTSHAVASGPVGFASLNGGTTGGAGGETVTVRTGAELYDVLKEQRNSDTPLTVLVEGRITPDNTGESKIDLKDVRNVTVLGAPGGAEFDGIGIKLSRAHNIIIRNLIIHHVDTGDKDAISVEGGSSNIWIDHNELYASLDVDKDHYDGLLDTKRGSEYITISYNYFHDSWKASLHGSSDSDQGQRLITFHHNRWENINSRAPLFRFGEGHIFNNYYYNVIDSGINSRMSARLRIENNHFENANNPIVSFYSDEIGFWDLTNNFLDGVYWNDNSGPVAGEAMVSTTRYQPPYRYTLDDITCVRDIVMATAGAGKGLRTSDGSCEATTPVPPTTPTPDPTPEPPEPEQPKPEQPGSPDPGMPDPNPGDRGENLSLSAGADGSSKASGSSYGNAIDGDTGSFWQPASTSGERISVKRMAPFNTVVIRELNDATRNWRLVNHETGEVLASGQRLGTETTITGLGTQNIYKLDLEILNAAAAPRIAEIELYNAAPGTGDNDSGSPSTPDQGEPEPQQLVLEENQPGFCGVDGVIESEHAGFSGAGYANTSNVYGTGVAWQVNVAEAGHYDLVVRFANGATARSGSLYVNDRWVTAEDFRSTGAWNSYRDTAVLSVTLGTGANRIALRATNDSGLPNIDRIQLEGLAVSAVDCN</sequence>
<dbReference type="CDD" id="cd04082">
    <property type="entry name" value="CBM35_pectate_lyase-like"/>
    <property type="match status" value="1"/>
</dbReference>
<dbReference type="OrthoDB" id="5592990at2"/>
<accession>A0A1I6IFD2</accession>
<dbReference type="Gene3D" id="2.160.20.10">
    <property type="entry name" value="Single-stranded right-handed beta-helix, Pectin lyase-like"/>
    <property type="match status" value="1"/>
</dbReference>
<keyword evidence="1 2" id="KW-0456">Lyase</keyword>
<dbReference type="InterPro" id="IPR008979">
    <property type="entry name" value="Galactose-bd-like_sf"/>
</dbReference>
<dbReference type="SMART" id="SM00656">
    <property type="entry name" value="Amb_all"/>
    <property type="match status" value="1"/>
</dbReference>
<keyword evidence="7" id="KW-1185">Reference proteome</keyword>
<dbReference type="InterPro" id="IPR045032">
    <property type="entry name" value="PEL"/>
</dbReference>
<feature type="domain" description="CBM6" evidence="5">
    <location>
        <begin position="530"/>
        <end position="656"/>
    </location>
</feature>
<dbReference type="GO" id="GO:0005576">
    <property type="term" value="C:extracellular region"/>
    <property type="evidence" value="ECO:0007669"/>
    <property type="project" value="UniProtKB-SubCell"/>
</dbReference>
<protein>
    <submittedName>
        <fullName evidence="6">Pectate lyase</fullName>
    </submittedName>
</protein>
<evidence type="ECO:0000256" key="2">
    <source>
        <dbReference type="RuleBase" id="RU361173"/>
    </source>
</evidence>
<keyword evidence="4" id="KW-0732">Signal</keyword>
<feature type="region of interest" description="Disordered" evidence="3">
    <location>
        <begin position="506"/>
        <end position="529"/>
    </location>
</feature>
<dbReference type="GO" id="GO:0030246">
    <property type="term" value="F:carbohydrate binding"/>
    <property type="evidence" value="ECO:0007669"/>
    <property type="project" value="InterPro"/>
</dbReference>
<keyword evidence="2" id="KW-0964">Secreted</keyword>
<dbReference type="InterPro" id="IPR002022">
    <property type="entry name" value="Pec_lyase"/>
</dbReference>
<dbReference type="InterPro" id="IPR011050">
    <property type="entry name" value="Pectin_lyase_fold/virulence"/>
</dbReference>
<dbReference type="AlphaFoldDB" id="A0A1I6IFD2"/>
<dbReference type="STRING" id="650891.SAMN05216203_2214"/>
<dbReference type="GO" id="GO:0030570">
    <property type="term" value="F:pectate lyase activity"/>
    <property type="evidence" value="ECO:0007669"/>
    <property type="project" value="InterPro"/>
</dbReference>
<evidence type="ECO:0000256" key="4">
    <source>
        <dbReference type="SAM" id="SignalP"/>
    </source>
</evidence>
<dbReference type="Pfam" id="PF16990">
    <property type="entry name" value="CBM_35"/>
    <property type="match status" value="1"/>
</dbReference>
<feature type="compositionally biased region" description="Pro residues" evidence="3">
    <location>
        <begin position="345"/>
        <end position="359"/>
    </location>
</feature>
<dbReference type="Pfam" id="PF00544">
    <property type="entry name" value="Pectate_lyase_4"/>
    <property type="match status" value="1"/>
</dbReference>
<dbReference type="PANTHER" id="PTHR31683:SF18">
    <property type="entry name" value="PECTATE LYASE 21-RELATED"/>
    <property type="match status" value="1"/>
</dbReference>
<evidence type="ECO:0000313" key="6">
    <source>
        <dbReference type="EMBL" id="SFR65406.1"/>
    </source>
</evidence>
<dbReference type="SUPFAM" id="SSF51126">
    <property type="entry name" value="Pectin lyase-like"/>
    <property type="match status" value="1"/>
</dbReference>
<feature type="compositionally biased region" description="Pro residues" evidence="3">
    <location>
        <begin position="367"/>
        <end position="381"/>
    </location>
</feature>
<evidence type="ECO:0000256" key="1">
    <source>
        <dbReference type="ARBA" id="ARBA00023239"/>
    </source>
</evidence>